<reference evidence="2 3" key="1">
    <citation type="submission" date="2015-09" db="EMBL/GenBank/DDBJ databases">
        <authorList>
            <person name="Jackson K.R."/>
            <person name="Lunt B.L."/>
            <person name="Fisher J.N.B."/>
            <person name="Gardner A.V."/>
            <person name="Bailey M.E."/>
            <person name="Deus L.M."/>
            <person name="Earl A.S."/>
            <person name="Gibby P.D."/>
            <person name="Hartmann K.A."/>
            <person name="Liu J.E."/>
            <person name="Manci A.M."/>
            <person name="Nielsen D.A."/>
            <person name="Solomon M.B."/>
            <person name="Breakwell D.P."/>
            <person name="Burnett S.H."/>
            <person name="Grose J.H."/>
        </authorList>
    </citation>
    <scope>NUCLEOTIDE SEQUENCE [LARGE SCALE GENOMIC DNA]</scope>
    <source>
        <strain evidence="2 3">CECT 7799</strain>
    </source>
</reference>
<dbReference type="GO" id="GO:0051539">
    <property type="term" value="F:4 iron, 4 sulfur cluster binding"/>
    <property type="evidence" value="ECO:0007669"/>
    <property type="project" value="TreeGrafter"/>
</dbReference>
<name>A0A0M7B9F1_9RHOB</name>
<sequence length="313" mass="34205">MPPETVAAIVAAARTLWTPANDLEVTLEANPTSVEAERFNAFGAAGVNRFSVGLQALDDADLRRLGRLHSVAEGRHAYEVARSVTDRVSFDLIYARQDQPAAAWERELKEALTFAGEHLSLYQLTIEEGTAFGARHAVGRLNGLPDEDRAVDLWHVTQELCAEAGFRRYETSNHAVPGRESRHNFIYWRGGDWIGVGPGAHGRVTIGADRSASEAHKMPQKWLAANEDSGTGTAHVEYLQKTGVADEYVMMGLRLDEGIDLDYVASLSKQLDTRRVDELVEEGYLVRAPSRLIATASGALVLNAVLAAILTET</sequence>
<evidence type="ECO:0000313" key="3">
    <source>
        <dbReference type="Proteomes" id="UP000049455"/>
    </source>
</evidence>
<dbReference type="EC" id="1.3.99.22" evidence="2"/>
<dbReference type="PANTHER" id="PTHR13932">
    <property type="entry name" value="COPROPORPHYRINIGEN III OXIDASE"/>
    <property type="match status" value="1"/>
</dbReference>
<dbReference type="STRING" id="313367.JSE7799_02143"/>
<dbReference type="Proteomes" id="UP000049455">
    <property type="component" value="Unassembled WGS sequence"/>
</dbReference>
<feature type="domain" description="Elp3/MiaA/NifB-like radical SAM core" evidence="1">
    <location>
        <begin position="1"/>
        <end position="155"/>
    </location>
</feature>
<accession>A0A0M7B9F1</accession>
<dbReference type="GO" id="GO:0005737">
    <property type="term" value="C:cytoplasm"/>
    <property type="evidence" value="ECO:0007669"/>
    <property type="project" value="TreeGrafter"/>
</dbReference>
<dbReference type="GO" id="GO:0016491">
    <property type="term" value="F:oxidoreductase activity"/>
    <property type="evidence" value="ECO:0007669"/>
    <property type="project" value="UniProtKB-KW"/>
</dbReference>
<keyword evidence="3" id="KW-1185">Reference proteome</keyword>
<dbReference type="EMBL" id="CYPR01000142">
    <property type="protein sequence ID" value="CUH39417.1"/>
    <property type="molecule type" value="Genomic_DNA"/>
</dbReference>
<dbReference type="GO" id="GO:0006779">
    <property type="term" value="P:porphyrin-containing compound biosynthetic process"/>
    <property type="evidence" value="ECO:0007669"/>
    <property type="project" value="TreeGrafter"/>
</dbReference>
<keyword evidence="2" id="KW-0560">Oxidoreductase</keyword>
<dbReference type="InterPro" id="IPR010723">
    <property type="entry name" value="HemN_C"/>
</dbReference>
<dbReference type="SMART" id="SM00729">
    <property type="entry name" value="Elp3"/>
    <property type="match status" value="1"/>
</dbReference>
<dbReference type="InterPro" id="IPR058240">
    <property type="entry name" value="rSAM_sf"/>
</dbReference>
<protein>
    <submittedName>
        <fullName evidence="2">Oxygen-independent coproporphyrinogen-III oxidase 1</fullName>
        <ecNumber evidence="2">1.3.99.22</ecNumber>
    </submittedName>
</protein>
<proteinExistence type="predicted"/>
<dbReference type="CDD" id="cd01335">
    <property type="entry name" value="Radical_SAM"/>
    <property type="match status" value="1"/>
</dbReference>
<gene>
    <name evidence="2" type="primary">hemN_2</name>
    <name evidence="2" type="ORF">JSE7799_02143</name>
</gene>
<dbReference type="InterPro" id="IPR034505">
    <property type="entry name" value="Coproporphyrinogen-III_oxidase"/>
</dbReference>
<evidence type="ECO:0000259" key="1">
    <source>
        <dbReference type="SMART" id="SM00729"/>
    </source>
</evidence>
<dbReference type="PANTHER" id="PTHR13932:SF5">
    <property type="entry name" value="RADICAL S-ADENOSYL METHIONINE DOMAIN-CONTAINING PROTEIN 1, MITOCHONDRIAL"/>
    <property type="match status" value="1"/>
</dbReference>
<dbReference type="InterPro" id="IPR006638">
    <property type="entry name" value="Elp3/MiaA/NifB-like_rSAM"/>
</dbReference>
<organism evidence="2 3">
    <name type="scientific">Jannaschia seosinensis</name>
    <dbReference type="NCBI Taxonomy" id="313367"/>
    <lineage>
        <taxon>Bacteria</taxon>
        <taxon>Pseudomonadati</taxon>
        <taxon>Pseudomonadota</taxon>
        <taxon>Alphaproteobacteria</taxon>
        <taxon>Rhodobacterales</taxon>
        <taxon>Roseobacteraceae</taxon>
        <taxon>Jannaschia</taxon>
    </lineage>
</organism>
<dbReference type="AlphaFoldDB" id="A0A0M7B9F1"/>
<dbReference type="SUPFAM" id="SSF102114">
    <property type="entry name" value="Radical SAM enzymes"/>
    <property type="match status" value="1"/>
</dbReference>
<evidence type="ECO:0000313" key="2">
    <source>
        <dbReference type="EMBL" id="CUH39417.1"/>
    </source>
</evidence>
<dbReference type="Pfam" id="PF06969">
    <property type="entry name" value="HemN_C"/>
    <property type="match status" value="1"/>
</dbReference>